<dbReference type="Proteomes" id="UP000183832">
    <property type="component" value="Unassembled WGS sequence"/>
</dbReference>
<keyword evidence="2" id="KW-1185">Reference proteome</keyword>
<protein>
    <submittedName>
        <fullName evidence="1">CLUMA_CG016893, isoform A</fullName>
    </submittedName>
</protein>
<dbReference type="AlphaFoldDB" id="A0A1J1ISC9"/>
<accession>A0A1J1ISC9</accession>
<dbReference type="OrthoDB" id="410044at2759"/>
<organism evidence="1 2">
    <name type="scientific">Clunio marinus</name>
    <dbReference type="NCBI Taxonomy" id="568069"/>
    <lineage>
        <taxon>Eukaryota</taxon>
        <taxon>Metazoa</taxon>
        <taxon>Ecdysozoa</taxon>
        <taxon>Arthropoda</taxon>
        <taxon>Hexapoda</taxon>
        <taxon>Insecta</taxon>
        <taxon>Pterygota</taxon>
        <taxon>Neoptera</taxon>
        <taxon>Endopterygota</taxon>
        <taxon>Diptera</taxon>
        <taxon>Nematocera</taxon>
        <taxon>Chironomoidea</taxon>
        <taxon>Chironomidae</taxon>
        <taxon>Clunio</taxon>
    </lineage>
</organism>
<evidence type="ECO:0000313" key="2">
    <source>
        <dbReference type="Proteomes" id="UP000183832"/>
    </source>
</evidence>
<dbReference type="EMBL" id="CVRI01000059">
    <property type="protein sequence ID" value="CRL03139.1"/>
    <property type="molecule type" value="Genomic_DNA"/>
</dbReference>
<gene>
    <name evidence="1" type="ORF">CLUMA_CG016893</name>
</gene>
<evidence type="ECO:0000313" key="1">
    <source>
        <dbReference type="EMBL" id="CRL03139.1"/>
    </source>
</evidence>
<name>A0A1J1ISC9_9DIPT</name>
<reference evidence="1 2" key="1">
    <citation type="submission" date="2015-04" db="EMBL/GenBank/DDBJ databases">
        <authorList>
            <person name="Syromyatnikov M.Y."/>
            <person name="Popov V.N."/>
        </authorList>
    </citation>
    <scope>NUCLEOTIDE SEQUENCE [LARGE SCALE GENOMIC DNA]</scope>
</reference>
<proteinExistence type="predicted"/>
<sequence>MRTFTSRAVHFSTYPEYPQSELRELFPCGNEEEKARQSKANNATGKVFNSILHVTASFIQIDGFAWSKEKPLITI</sequence>